<dbReference type="Proteomes" id="UP000724584">
    <property type="component" value="Unassembled WGS sequence"/>
</dbReference>
<protein>
    <submittedName>
        <fullName evidence="1">Uncharacterized protein</fullName>
    </submittedName>
</protein>
<dbReference type="EMBL" id="JAGIZQ010000001">
    <property type="protein sequence ID" value="KAH6650720.1"/>
    <property type="molecule type" value="Genomic_DNA"/>
</dbReference>
<name>A0ACB7PQS2_9PEZI</name>
<comment type="caution">
    <text evidence="1">The sequence shown here is derived from an EMBL/GenBank/DDBJ whole genome shotgun (WGS) entry which is preliminary data.</text>
</comment>
<accession>A0ACB7PQS2</accession>
<evidence type="ECO:0000313" key="2">
    <source>
        <dbReference type="Proteomes" id="UP000724584"/>
    </source>
</evidence>
<reference evidence="1 2" key="1">
    <citation type="journal article" date="2021" name="Nat. Commun.">
        <title>Genetic determinants of endophytism in the Arabidopsis root mycobiome.</title>
        <authorList>
            <person name="Mesny F."/>
            <person name="Miyauchi S."/>
            <person name="Thiergart T."/>
            <person name="Pickel B."/>
            <person name="Atanasova L."/>
            <person name="Karlsson M."/>
            <person name="Huettel B."/>
            <person name="Barry K.W."/>
            <person name="Haridas S."/>
            <person name="Chen C."/>
            <person name="Bauer D."/>
            <person name="Andreopoulos W."/>
            <person name="Pangilinan J."/>
            <person name="LaButti K."/>
            <person name="Riley R."/>
            <person name="Lipzen A."/>
            <person name="Clum A."/>
            <person name="Drula E."/>
            <person name="Henrissat B."/>
            <person name="Kohler A."/>
            <person name="Grigoriev I.V."/>
            <person name="Martin F.M."/>
            <person name="Hacquard S."/>
        </authorList>
    </citation>
    <scope>NUCLEOTIDE SEQUENCE [LARGE SCALE GENOMIC DNA]</scope>
    <source>
        <strain evidence="1 2">MPI-SDFR-AT-0079</strain>
    </source>
</reference>
<proteinExistence type="predicted"/>
<evidence type="ECO:0000313" key="1">
    <source>
        <dbReference type="EMBL" id="KAH6650720.1"/>
    </source>
</evidence>
<gene>
    <name evidence="1" type="ORF">F5144DRAFT_57829</name>
</gene>
<sequence length="2250" mass="239533">MQQPTGPLSGEQGDNLGLGSGDATPLHTAHSTTEPVPSGAASAESGPITATPAANHLQQGQGPVVTREPGLESAASQSWDNKNNGQENNTIHEGQQSALSTERVQEPSVYRVAVDETQSSTGKDIEAQSTESEILSHRALCEPPTYEAIVIGPEREHLAPAASPIGTPPDEAQPTSLRERPSTPSDSDSEPDSISQDMPLQPDEDRSPYSLLNKSKKKRKKPKAEAEPWPVESPEAQSAAVPTYGVPVYESRPRERKQLSTVVEETEPPSEYGDGDTRSLISGDDNQSLQRRKSIVSESSHTVSSLGFSSETSAGSLADDEGGEPHVNSLKKVAGKKKKGAAKHDAELTSEPIAPVLEDHVMFEEPATIEEPTKGEEPALQVEETAPAPLAPVEEPTILEGPTAVEEPRAVEEPTTPLPTEVEVPAPEVSELVVTPVQETEPVDAQADVAEPQAEELAPPLPTRVEQPVHEAPEPAAEVAQQVREPAPEFDSKPTEETPKPPVEIPQDAAQPEITTIKESAIEEPVQENTEPISTMPDPVEEPKTATVEEMLAPEEPAGKEPVAEAPVVEKPAAEETPVQPQEEIQQPPENRQPLRAVVPQGAIVEDVPETETMTPPPPPEQPPVANDRALAVEEPVPAADESSGDPEKPGSPIPDVPSAPVPDVPNSPVPEVPDKPTPKVPSEPAPEVPTQPAPEVPGDSVSGKPTPAPEPQPEEASAQSAKKAKKDKKKRKGKGLQILDPESEARTTPTAISEEQNPVVDEPAPGTEASAVVDEISAVTEELAQEPEVSAPPLAEDTMPMPETTTAAGEPTLLTEEPVIPAEEAAVPTEESALPAEEPTPAPEEPVSIPEPPITQEPKAEVSLEAGAEPVIAEEAVPIVAEADKEAEPILEAQPEPEQILETPTKKSKKKKKGKGSRATDIEDPSTSTPTVVEEPISRELEETTPAVEGVTEPETQIDDAPTTPTKKGKDKKNTEVEPEPQPEPESLAVSQPDALNLPGSNEPTTTAIEDTPETLAEPTPEKPESVSELVQESAADPEPKETVAEQEAPQGQPQEAITELIDAKPRELESTLVGGAPEPEPTSESATERIPEAEQSTAIVEPLKTEPEVPVATDPTEQDAVSQEPSQEARLATTGAQARELDLAAELQPQPEEALDVPPKKSKKDKKKKKGKGKTAAPGPEPEIEAVLEPKVEPTIDPAAETTTEPVVETVAERALMHPIGLSTEALPEPATEGVFEAAPEPGSGSVAEPVVEVINRPVAEPVAESVAESPAAVSQEAQEDTWEPPTKKSKKDKKRKGSKQIAHEPADIQVEAPAVPEPVQMEESSALEHVHLQETREVPEPIQLGTTPDVLEPIQAQEPPAAPESIQFETPTSRALMEEPTGVQAINDHQAVDILPAGTAEEDGEDEEVVHFTGKKSKKDKKKGKMTDAILPVAGFATAITAGVALADEDFGLSSKKGEIAPEVEDKPAAEASKDVQENPIGDEKHPEVVGTAPFTGSEETNGNNKVEDSRPHSPIDEKPEIHPAVSEALRESPFLAPTTIGLGLIPNPPEPYPEDAPSPKLLSGLQTPFSLDAQVEASRQLGVDMTPAQDSSHVDHEPPFDYDAHRKKAKTEKLEAEAAELSEPVVTARDAEEVCLVEDKGLGKEKGEEREHEHDHDKLVGGVALAAAAGAFTGGVSLLVDEIGSEKGGHEERERMGVVADNQNSAERGVDSEETREFKAEPMVLEVDHEEKKEEVEEIKKRNFEPATMEMDEPEHQNDKGLDLQGPTMENETSVESHNPHGLGRMDSETIPRSIRGPYAAGDAPSKKGKGERGGKKEQLERSESPEPAVQRAFSFPDDIADEEVFNTREPSKEAEGSDKKGAEPAANERVRLPALSNLSDFMRSHSSLPPVQEELSDEEAADDQRLESPTPHNHSRNFAKTPELHHRDSGFSSGSPHLSRSLAIPDDHDVDTLRDSGVHLRDSGGSLTPPVRETHRSLSPRIPDERLGLHTPRNRNEDAERRFRRSPLSGHGGVVSAVGAIGPETPRLCEPSPPPQTPEPEKLQVTKKRAPASTSAAITPHVSAIGGGGAPVQSPSDSAHRLPRPTDPNPNPTAHRMSSNTSLARLRTPELPAALRPDTPGTLRSSSGGTPPLQLRRMDKRTSGDLRSASLGQLGLDAKTREQETNQNLASAAAAAAAGGIAAGVGATAALGTLHLQSPPLPLPANSSRSAQNTTPVANEGRVRAKDMTDVFVCFFFLFLIPRSS</sequence>
<organism evidence="1 2">
    <name type="scientific">Chaetomium tenue</name>
    <dbReference type="NCBI Taxonomy" id="1854479"/>
    <lineage>
        <taxon>Eukaryota</taxon>
        <taxon>Fungi</taxon>
        <taxon>Dikarya</taxon>
        <taxon>Ascomycota</taxon>
        <taxon>Pezizomycotina</taxon>
        <taxon>Sordariomycetes</taxon>
        <taxon>Sordariomycetidae</taxon>
        <taxon>Sordariales</taxon>
        <taxon>Chaetomiaceae</taxon>
        <taxon>Chaetomium</taxon>
    </lineage>
</organism>
<keyword evidence="2" id="KW-1185">Reference proteome</keyword>